<accession>A0ABP7AU42</accession>
<dbReference type="SUPFAM" id="SSF56784">
    <property type="entry name" value="HAD-like"/>
    <property type="match status" value="1"/>
</dbReference>
<proteinExistence type="predicted"/>
<evidence type="ECO:0000313" key="2">
    <source>
        <dbReference type="Proteomes" id="UP001500711"/>
    </source>
</evidence>
<keyword evidence="2" id="KW-1185">Reference proteome</keyword>
<protein>
    <submittedName>
        <fullName evidence="1">HAD family hydrolase</fullName>
    </submittedName>
</protein>
<dbReference type="PANTHER" id="PTHR43434:SF1">
    <property type="entry name" value="PHOSPHOGLYCOLATE PHOSPHATASE"/>
    <property type="match status" value="1"/>
</dbReference>
<sequence length="188" mass="19873">MLMEFTDDETREHIGLGDNALVCAALRKSEASPDLAGEVQEAYLRAYAADPGHLAVVHPGAEVLLKRLRARGVRLALCTNKSSRITGGMLRALGLDGAFDAVVSGDELPHRKPDPRHLLEAVRRAGGTAALMLGSSISDIRAARAAAVPVVCVSSGCGTGGLQPDSWIDSFDDFESDVLVREALGRDL</sequence>
<dbReference type="GO" id="GO:0016787">
    <property type="term" value="F:hydrolase activity"/>
    <property type="evidence" value="ECO:0007669"/>
    <property type="project" value="UniProtKB-KW"/>
</dbReference>
<gene>
    <name evidence="1" type="ORF">GCM10022267_28910</name>
</gene>
<dbReference type="NCBIfam" id="TIGR01549">
    <property type="entry name" value="HAD-SF-IA-v1"/>
    <property type="match status" value="1"/>
</dbReference>
<organism evidence="1 2">
    <name type="scientific">Lentzea roselyniae</name>
    <dbReference type="NCBI Taxonomy" id="531940"/>
    <lineage>
        <taxon>Bacteria</taxon>
        <taxon>Bacillati</taxon>
        <taxon>Actinomycetota</taxon>
        <taxon>Actinomycetes</taxon>
        <taxon>Pseudonocardiales</taxon>
        <taxon>Pseudonocardiaceae</taxon>
        <taxon>Lentzea</taxon>
    </lineage>
</organism>
<name>A0ABP7AU42_9PSEU</name>
<dbReference type="InterPro" id="IPR006439">
    <property type="entry name" value="HAD-SF_hydro_IA"/>
</dbReference>
<dbReference type="InterPro" id="IPR023198">
    <property type="entry name" value="PGP-like_dom2"/>
</dbReference>
<dbReference type="PANTHER" id="PTHR43434">
    <property type="entry name" value="PHOSPHOGLYCOLATE PHOSPHATASE"/>
    <property type="match status" value="1"/>
</dbReference>
<dbReference type="Gene3D" id="3.40.50.1000">
    <property type="entry name" value="HAD superfamily/HAD-like"/>
    <property type="match status" value="1"/>
</dbReference>
<dbReference type="InterPro" id="IPR036412">
    <property type="entry name" value="HAD-like_sf"/>
</dbReference>
<dbReference type="Gene3D" id="1.10.150.240">
    <property type="entry name" value="Putative phosphatase, domain 2"/>
    <property type="match status" value="1"/>
</dbReference>
<dbReference type="EMBL" id="BAABBE010000007">
    <property type="protein sequence ID" value="GAA3640705.1"/>
    <property type="molecule type" value="Genomic_DNA"/>
</dbReference>
<reference evidence="2" key="1">
    <citation type="journal article" date="2019" name="Int. J. Syst. Evol. Microbiol.">
        <title>The Global Catalogue of Microorganisms (GCM) 10K type strain sequencing project: providing services to taxonomists for standard genome sequencing and annotation.</title>
        <authorList>
            <consortium name="The Broad Institute Genomics Platform"/>
            <consortium name="The Broad Institute Genome Sequencing Center for Infectious Disease"/>
            <person name="Wu L."/>
            <person name="Ma J."/>
        </authorList>
    </citation>
    <scope>NUCLEOTIDE SEQUENCE [LARGE SCALE GENOMIC DNA]</scope>
    <source>
        <strain evidence="2">JCM 17494</strain>
    </source>
</reference>
<evidence type="ECO:0000313" key="1">
    <source>
        <dbReference type="EMBL" id="GAA3640705.1"/>
    </source>
</evidence>
<dbReference type="InterPro" id="IPR023214">
    <property type="entry name" value="HAD_sf"/>
</dbReference>
<dbReference type="Pfam" id="PF00702">
    <property type="entry name" value="Hydrolase"/>
    <property type="match status" value="1"/>
</dbReference>
<comment type="caution">
    <text evidence="1">The sequence shown here is derived from an EMBL/GenBank/DDBJ whole genome shotgun (WGS) entry which is preliminary data.</text>
</comment>
<dbReference type="Proteomes" id="UP001500711">
    <property type="component" value="Unassembled WGS sequence"/>
</dbReference>
<dbReference type="InterPro" id="IPR050155">
    <property type="entry name" value="HAD-like_hydrolase_sf"/>
</dbReference>
<keyword evidence="1" id="KW-0378">Hydrolase</keyword>